<dbReference type="InterPro" id="IPR028992">
    <property type="entry name" value="Hedgehog/Intein_dom"/>
</dbReference>
<keyword evidence="3" id="KW-1185">Reference proteome</keyword>
<protein>
    <submittedName>
        <fullName evidence="2">Hint domain-containing protein</fullName>
    </submittedName>
</protein>
<dbReference type="SUPFAM" id="SSF51294">
    <property type="entry name" value="Hedgehog/intein (Hint) domain"/>
    <property type="match status" value="1"/>
</dbReference>
<dbReference type="Gene3D" id="2.170.16.10">
    <property type="entry name" value="Hedgehog/Intein (Hint) domain"/>
    <property type="match status" value="1"/>
</dbReference>
<evidence type="ECO:0000259" key="1">
    <source>
        <dbReference type="Pfam" id="PF13403"/>
    </source>
</evidence>
<name>A0A562P0W5_9RHOB</name>
<accession>A0A562P0W5</accession>
<dbReference type="EMBL" id="VLKU01000001">
    <property type="protein sequence ID" value="TWI38107.1"/>
    <property type="molecule type" value="Genomic_DNA"/>
</dbReference>
<reference evidence="2 3" key="1">
    <citation type="journal article" date="2015" name="Stand. Genomic Sci.">
        <title>Genomic Encyclopedia of Bacterial and Archaeal Type Strains, Phase III: the genomes of soil and plant-associated and newly described type strains.</title>
        <authorList>
            <person name="Whitman W.B."/>
            <person name="Woyke T."/>
            <person name="Klenk H.P."/>
            <person name="Zhou Y."/>
            <person name="Lilburn T.G."/>
            <person name="Beck B.J."/>
            <person name="De Vos P."/>
            <person name="Vandamme P."/>
            <person name="Eisen J.A."/>
            <person name="Garrity G."/>
            <person name="Hugenholtz P."/>
            <person name="Kyrpides N.C."/>
        </authorList>
    </citation>
    <scope>NUCLEOTIDE SEQUENCE [LARGE SCALE GENOMIC DNA]</scope>
    <source>
        <strain evidence="2 3">CGMCC 1.5364</strain>
    </source>
</reference>
<feature type="domain" description="Hedgehog/Intein (Hint)" evidence="1">
    <location>
        <begin position="193"/>
        <end position="339"/>
    </location>
</feature>
<dbReference type="InterPro" id="IPR036844">
    <property type="entry name" value="Hint_dom_sf"/>
</dbReference>
<evidence type="ECO:0000313" key="2">
    <source>
        <dbReference type="EMBL" id="TWI38107.1"/>
    </source>
</evidence>
<comment type="caution">
    <text evidence="2">The sequence shown here is derived from an EMBL/GenBank/DDBJ whole genome shotgun (WGS) entry which is preliminary data.</text>
</comment>
<organism evidence="2 3">
    <name type="scientific">Paracoccus sulfuroxidans</name>
    <dbReference type="NCBI Taxonomy" id="384678"/>
    <lineage>
        <taxon>Bacteria</taxon>
        <taxon>Pseudomonadati</taxon>
        <taxon>Pseudomonadota</taxon>
        <taxon>Alphaproteobacteria</taxon>
        <taxon>Rhodobacterales</taxon>
        <taxon>Paracoccaceae</taxon>
        <taxon>Paracoccus</taxon>
    </lineage>
</organism>
<proteinExistence type="predicted"/>
<dbReference type="AlphaFoldDB" id="A0A562P0W5"/>
<gene>
    <name evidence="2" type="ORF">IQ24_00241</name>
</gene>
<dbReference type="Proteomes" id="UP000316225">
    <property type="component" value="Unassembled WGS sequence"/>
</dbReference>
<dbReference type="OrthoDB" id="6305173at2"/>
<sequence length="398" mass="43388">MTNGTGTTGGGGHGCTCGPSEPGCEKMIFLGNMPDMDSNESSLIAELAPQILGGKGYGEQGNPLYSQLTEVHLNDTNGDGVVKVNNGNPNAETITHDASGSDQNYQIDSTFQVKNTTVTFLNEDGTTSTMNLTVRIMQDTAGNTFLMPPPQSASQAEIDAMTSKPIVSVNFPTSKDCYNLCTDRVFTDRTCFPCFARGTLIETEQGLVPVEELAAGMKVMTRDRGLQTLRWTGSRQLSSANLATMPEMHPIRVRAGALGKGLPRRDLIVSPQHRILIRSNIAQKMFGTNEVLVAAKQLLQIEGIDIARDLETVEYFHFLFDQHEIVLSEGAETESLYTGPEALKTVGYAARTEIFTLFPELRDADPANKPDGARFLVSGRMGRKLAVRHIQNRKQLVQ</sequence>
<evidence type="ECO:0000313" key="3">
    <source>
        <dbReference type="Proteomes" id="UP000316225"/>
    </source>
</evidence>
<dbReference type="Pfam" id="PF13403">
    <property type="entry name" value="Hint_2"/>
    <property type="match status" value="1"/>
</dbReference>